<dbReference type="Proteomes" id="UP000092154">
    <property type="component" value="Unassembled WGS sequence"/>
</dbReference>
<feature type="compositionally biased region" description="Basic and acidic residues" evidence="1">
    <location>
        <begin position="44"/>
        <end position="56"/>
    </location>
</feature>
<feature type="compositionally biased region" description="Low complexity" evidence="1">
    <location>
        <begin position="57"/>
        <end position="66"/>
    </location>
</feature>
<sequence length="112" mass="12313">MPNARDKIETCEERFYVCPQSSAGSHQLTSFSHLSPSCSGSLQELRDKAGSLRQRADAAQARASQATGSIDGFHGRPASLGTIADTYDITVYRMQRPQQHGYRHCRPGESID</sequence>
<dbReference type="AlphaFoldDB" id="A0A1B7ML60"/>
<gene>
    <name evidence="2" type="ORF">K503DRAFT_804448</name>
</gene>
<accession>A0A1B7ML60</accession>
<name>A0A1B7ML60_9AGAM</name>
<protein>
    <submittedName>
        <fullName evidence="2">Uncharacterized protein</fullName>
    </submittedName>
</protein>
<evidence type="ECO:0000313" key="3">
    <source>
        <dbReference type="Proteomes" id="UP000092154"/>
    </source>
</evidence>
<dbReference type="InParanoid" id="A0A1B7ML60"/>
<proteinExistence type="predicted"/>
<dbReference type="EMBL" id="KV448786">
    <property type="protein sequence ID" value="OAX33345.1"/>
    <property type="molecule type" value="Genomic_DNA"/>
</dbReference>
<feature type="region of interest" description="Disordered" evidence="1">
    <location>
        <begin position="29"/>
        <end position="77"/>
    </location>
</feature>
<feature type="compositionally biased region" description="Polar residues" evidence="1">
    <location>
        <begin position="29"/>
        <end position="42"/>
    </location>
</feature>
<keyword evidence="3" id="KW-1185">Reference proteome</keyword>
<reference evidence="2 3" key="1">
    <citation type="submission" date="2016-06" db="EMBL/GenBank/DDBJ databases">
        <title>Comparative genomics of the ectomycorrhizal sister species Rhizopogon vinicolor and Rhizopogon vesiculosus (Basidiomycota: Boletales) reveals a divergence of the mating type B locus.</title>
        <authorList>
            <consortium name="DOE Joint Genome Institute"/>
            <person name="Mujic A.B."/>
            <person name="Kuo A."/>
            <person name="Tritt A."/>
            <person name="Lipzen A."/>
            <person name="Chen C."/>
            <person name="Johnson J."/>
            <person name="Sharma A."/>
            <person name="Barry K."/>
            <person name="Grigoriev I.V."/>
            <person name="Spatafora J.W."/>
        </authorList>
    </citation>
    <scope>NUCLEOTIDE SEQUENCE [LARGE SCALE GENOMIC DNA]</scope>
    <source>
        <strain evidence="2 3">AM-OR11-026</strain>
    </source>
</reference>
<evidence type="ECO:0000313" key="2">
    <source>
        <dbReference type="EMBL" id="OAX33345.1"/>
    </source>
</evidence>
<evidence type="ECO:0000256" key="1">
    <source>
        <dbReference type="SAM" id="MobiDB-lite"/>
    </source>
</evidence>
<organism evidence="2 3">
    <name type="scientific">Rhizopogon vinicolor AM-OR11-026</name>
    <dbReference type="NCBI Taxonomy" id="1314800"/>
    <lineage>
        <taxon>Eukaryota</taxon>
        <taxon>Fungi</taxon>
        <taxon>Dikarya</taxon>
        <taxon>Basidiomycota</taxon>
        <taxon>Agaricomycotina</taxon>
        <taxon>Agaricomycetes</taxon>
        <taxon>Agaricomycetidae</taxon>
        <taxon>Boletales</taxon>
        <taxon>Suillineae</taxon>
        <taxon>Rhizopogonaceae</taxon>
        <taxon>Rhizopogon</taxon>
    </lineage>
</organism>